<gene>
    <name evidence="2" type="ORF">HNR65_003290</name>
</gene>
<dbReference type="Pfam" id="PF00582">
    <property type="entry name" value="Usp"/>
    <property type="match status" value="1"/>
</dbReference>
<dbReference type="CDD" id="cd00293">
    <property type="entry name" value="USP-like"/>
    <property type="match status" value="1"/>
</dbReference>
<keyword evidence="3" id="KW-1185">Reference proteome</keyword>
<comment type="caution">
    <text evidence="2">The sequence shown here is derived from an EMBL/GenBank/DDBJ whole genome shotgun (WGS) entry which is preliminary data.</text>
</comment>
<dbReference type="RefSeq" id="WP_181552551.1">
    <property type="nucleotide sequence ID" value="NZ_JACDUS010000014.1"/>
</dbReference>
<protein>
    <recommendedName>
        <fullName evidence="1">UspA domain-containing protein</fullName>
    </recommendedName>
</protein>
<dbReference type="EMBL" id="JACDUS010000014">
    <property type="protein sequence ID" value="MBA2882934.1"/>
    <property type="molecule type" value="Genomic_DNA"/>
</dbReference>
<organism evidence="2 3">
    <name type="scientific">Desulfosalsimonas propionicica</name>
    <dbReference type="NCBI Taxonomy" id="332175"/>
    <lineage>
        <taxon>Bacteria</taxon>
        <taxon>Pseudomonadati</taxon>
        <taxon>Thermodesulfobacteriota</taxon>
        <taxon>Desulfobacteria</taxon>
        <taxon>Desulfobacterales</taxon>
        <taxon>Desulfosalsimonadaceae</taxon>
        <taxon>Desulfosalsimonas</taxon>
    </lineage>
</organism>
<dbReference type="SUPFAM" id="SSF52402">
    <property type="entry name" value="Adenine nucleotide alpha hydrolases-like"/>
    <property type="match status" value="1"/>
</dbReference>
<dbReference type="AlphaFoldDB" id="A0A7W0HM20"/>
<dbReference type="InterPro" id="IPR006016">
    <property type="entry name" value="UspA"/>
</dbReference>
<evidence type="ECO:0000313" key="3">
    <source>
        <dbReference type="Proteomes" id="UP000525298"/>
    </source>
</evidence>
<accession>A0A7W0HM20</accession>
<dbReference type="Gene3D" id="3.40.50.12370">
    <property type="match status" value="1"/>
</dbReference>
<evidence type="ECO:0000259" key="1">
    <source>
        <dbReference type="Pfam" id="PF00582"/>
    </source>
</evidence>
<dbReference type="Proteomes" id="UP000525298">
    <property type="component" value="Unassembled WGS sequence"/>
</dbReference>
<sequence>MKILVEVGRQNKMESVILQVAELAANTWANVTFLGLCPSPEAVNDTAENLDASRSIFLSGISDDVSLYAAHKAPYKLIKLENGTWDQQYEGSARKDLRFRIRYGNPGKAVVTEAGHANADIVVKGSRSHQHEPDETLKKVVSQAPCSVLIIREETKPQMIVCCLDQDTVSQSSMELINQLVSLYRAELEIVGITGAAGLSSEVDRRMASILSYYTDRNIKAWVRLVDAASLKTFVTQTEKDQLLALWMGRESLLDKIFSRQRIAGLAANAESSILILR</sequence>
<feature type="domain" description="UspA" evidence="1">
    <location>
        <begin position="2"/>
        <end position="152"/>
    </location>
</feature>
<evidence type="ECO:0000313" key="2">
    <source>
        <dbReference type="EMBL" id="MBA2882934.1"/>
    </source>
</evidence>
<reference evidence="2 3" key="1">
    <citation type="submission" date="2020-07" db="EMBL/GenBank/DDBJ databases">
        <title>Genomic Encyclopedia of Type Strains, Phase IV (KMG-IV): sequencing the most valuable type-strain genomes for metagenomic binning, comparative biology and taxonomic classification.</title>
        <authorList>
            <person name="Goeker M."/>
        </authorList>
    </citation>
    <scope>NUCLEOTIDE SEQUENCE [LARGE SCALE GENOMIC DNA]</scope>
    <source>
        <strain evidence="2 3">DSM 17721</strain>
    </source>
</reference>
<name>A0A7W0HM20_9BACT</name>
<proteinExistence type="predicted"/>